<reference evidence="1" key="1">
    <citation type="submission" date="2021-02" db="EMBL/GenBank/DDBJ databases">
        <authorList>
            <person name="Nowell W R."/>
        </authorList>
    </citation>
    <scope>NUCLEOTIDE SEQUENCE</scope>
</reference>
<dbReference type="Proteomes" id="UP000681722">
    <property type="component" value="Unassembled WGS sequence"/>
</dbReference>
<dbReference type="EMBL" id="CAJNOQ010035279">
    <property type="protein sequence ID" value="CAF1598739.1"/>
    <property type="molecule type" value="Genomic_DNA"/>
</dbReference>
<evidence type="ECO:0000313" key="3">
    <source>
        <dbReference type="Proteomes" id="UP000663829"/>
    </source>
</evidence>
<dbReference type="EMBL" id="CAJOBC010101634">
    <property type="protein sequence ID" value="CAF4474833.1"/>
    <property type="molecule type" value="Genomic_DNA"/>
</dbReference>
<dbReference type="Proteomes" id="UP000663829">
    <property type="component" value="Unassembled WGS sequence"/>
</dbReference>
<evidence type="ECO:0000313" key="1">
    <source>
        <dbReference type="EMBL" id="CAF1598739.1"/>
    </source>
</evidence>
<dbReference type="AlphaFoldDB" id="A0A816AQY1"/>
<keyword evidence="3" id="KW-1185">Reference proteome</keyword>
<accession>A0A816AQY1</accession>
<proteinExistence type="predicted"/>
<dbReference type="OrthoDB" id="2416857at2759"/>
<organism evidence="1 3">
    <name type="scientific">Didymodactylos carnosus</name>
    <dbReference type="NCBI Taxonomy" id="1234261"/>
    <lineage>
        <taxon>Eukaryota</taxon>
        <taxon>Metazoa</taxon>
        <taxon>Spiralia</taxon>
        <taxon>Gnathifera</taxon>
        <taxon>Rotifera</taxon>
        <taxon>Eurotatoria</taxon>
        <taxon>Bdelloidea</taxon>
        <taxon>Philodinida</taxon>
        <taxon>Philodinidae</taxon>
        <taxon>Didymodactylos</taxon>
    </lineage>
</organism>
<gene>
    <name evidence="1" type="ORF">GPM918_LOCUS42287</name>
    <name evidence="2" type="ORF">SRO942_LOCUS43493</name>
</gene>
<name>A0A816AQY1_9BILA</name>
<evidence type="ECO:0000313" key="2">
    <source>
        <dbReference type="EMBL" id="CAF4474833.1"/>
    </source>
</evidence>
<feature type="non-terminal residue" evidence="1">
    <location>
        <position position="166"/>
    </location>
</feature>
<comment type="caution">
    <text evidence="1">The sequence shown here is derived from an EMBL/GenBank/DDBJ whole genome shotgun (WGS) entry which is preliminary data.</text>
</comment>
<sequence>MALQLFRRCDAICGSSNRCAVKLYPVCPKCLNRQEVPRYKNPSSSRFCHLKFCLTRLAPVVYAINTSIVQTIDKSPYEVVFGQKPRSDFEIWSVLSKDGIEDEEQLPNNFIDTLNGCRTIDDTSNTPSHNDPEINAAIDTIDEAITTTSTIFNLIKDLPARSPQLT</sequence>
<protein>
    <submittedName>
        <fullName evidence="1">Uncharacterized protein</fullName>
    </submittedName>
</protein>